<comment type="caution">
    <text evidence="2">The sequence shown here is derived from an EMBL/GenBank/DDBJ whole genome shotgun (WGS) entry which is preliminary data.</text>
</comment>
<organism evidence="2 3">
    <name type="scientific">Roseateles puraquae</name>
    <dbReference type="NCBI Taxonomy" id="431059"/>
    <lineage>
        <taxon>Bacteria</taxon>
        <taxon>Pseudomonadati</taxon>
        <taxon>Pseudomonadota</taxon>
        <taxon>Betaproteobacteria</taxon>
        <taxon>Burkholderiales</taxon>
        <taxon>Sphaerotilaceae</taxon>
        <taxon>Roseateles</taxon>
    </lineage>
</organism>
<evidence type="ECO:0000259" key="1">
    <source>
        <dbReference type="Pfam" id="PF06527"/>
    </source>
</evidence>
<sequence>MGAPARYRQLGGAVKVADLDRLPAPYPGELWYSIVARDLTRAGYSQRDLRPRMALGGLSARINIAYPNRVHRLLAHLRGRTELDEVGFARQHTLLPYMLAFDPASRLGDLLQTSAAEDRPLSKSLGGLRCASTPAQLRYCRTCRHEDGRTFGEPYWHTAHQLPMVANCYLHGDRLFDSLVPYEPQRHDFWTANDLLCSGNRLTLPVPGVHLSHCIAREMGKFNLHTTRAATSLHLDIEQYATVLKRVGFQGRQGQVATGHLAGEMAAFTARYGVAPQLLGVRHWWRGLYTQLSLRVRPLHHVTMRLFLRERLWRAAPTDTHARSWDERLMGTIS</sequence>
<feature type="domain" description="TniQ" evidence="1">
    <location>
        <begin position="23"/>
        <end position="175"/>
    </location>
</feature>
<evidence type="ECO:0000313" key="3">
    <source>
        <dbReference type="Proteomes" id="UP000197446"/>
    </source>
</evidence>
<dbReference type="Proteomes" id="UP000197446">
    <property type="component" value="Unassembled WGS sequence"/>
</dbReference>
<dbReference type="Pfam" id="PF06527">
    <property type="entry name" value="TniQ"/>
    <property type="match status" value="1"/>
</dbReference>
<name>A0A254NEJ8_9BURK</name>
<keyword evidence="3" id="KW-1185">Reference proteome</keyword>
<reference evidence="2 3" key="1">
    <citation type="journal article" date="2007" name="Int. J. Syst. Evol. Microbiol.">
        <title>Description of Pelomonas aquatica sp. nov. and Pelomonas puraquae sp. nov., isolated from industrial and haemodialysis water.</title>
        <authorList>
            <person name="Gomila M."/>
            <person name="Bowien B."/>
            <person name="Falsen E."/>
            <person name="Moore E.R."/>
            <person name="Lalucat J."/>
        </authorList>
    </citation>
    <scope>NUCLEOTIDE SEQUENCE [LARGE SCALE GENOMIC DNA]</scope>
    <source>
        <strain evidence="2 3">CCUG 52769</strain>
    </source>
</reference>
<accession>A0A254NEJ8</accession>
<dbReference type="InterPro" id="IPR009492">
    <property type="entry name" value="TniQ"/>
</dbReference>
<proteinExistence type="predicted"/>
<protein>
    <recommendedName>
        <fullName evidence="1">TniQ domain-containing protein</fullName>
    </recommendedName>
</protein>
<dbReference type="AlphaFoldDB" id="A0A254NEJ8"/>
<dbReference type="EMBL" id="NISI01000001">
    <property type="protein sequence ID" value="OWR06160.1"/>
    <property type="molecule type" value="Genomic_DNA"/>
</dbReference>
<evidence type="ECO:0000313" key="2">
    <source>
        <dbReference type="EMBL" id="OWR06160.1"/>
    </source>
</evidence>
<gene>
    <name evidence="2" type="ORF">CDO81_07005</name>
</gene>